<dbReference type="SUPFAM" id="SSF47459">
    <property type="entry name" value="HLH, helix-loop-helix DNA-binding domain"/>
    <property type="match status" value="1"/>
</dbReference>
<organism evidence="9 10">
    <name type="scientific">Nesidiocoris tenuis</name>
    <dbReference type="NCBI Taxonomy" id="355587"/>
    <lineage>
        <taxon>Eukaryota</taxon>
        <taxon>Metazoa</taxon>
        <taxon>Ecdysozoa</taxon>
        <taxon>Arthropoda</taxon>
        <taxon>Hexapoda</taxon>
        <taxon>Insecta</taxon>
        <taxon>Pterygota</taxon>
        <taxon>Neoptera</taxon>
        <taxon>Paraneoptera</taxon>
        <taxon>Hemiptera</taxon>
        <taxon>Heteroptera</taxon>
        <taxon>Panheteroptera</taxon>
        <taxon>Cimicomorpha</taxon>
        <taxon>Miridae</taxon>
        <taxon>Dicyphina</taxon>
        <taxon>Nesidiocoris</taxon>
    </lineage>
</organism>
<feature type="compositionally biased region" description="Low complexity" evidence="7">
    <location>
        <begin position="403"/>
        <end position="415"/>
    </location>
</feature>
<evidence type="ECO:0000313" key="10">
    <source>
        <dbReference type="Proteomes" id="UP001307889"/>
    </source>
</evidence>
<dbReference type="CDD" id="cd11405">
    <property type="entry name" value="bHLHzip_MLXIP_like"/>
    <property type="match status" value="1"/>
</dbReference>
<dbReference type="Pfam" id="PF00010">
    <property type="entry name" value="HLH"/>
    <property type="match status" value="1"/>
</dbReference>
<feature type="non-terminal residue" evidence="9">
    <location>
        <position position="1"/>
    </location>
</feature>
<evidence type="ECO:0000256" key="6">
    <source>
        <dbReference type="SAM" id="Coils"/>
    </source>
</evidence>
<feature type="domain" description="BHLH" evidence="8">
    <location>
        <begin position="634"/>
        <end position="688"/>
    </location>
</feature>
<evidence type="ECO:0000256" key="2">
    <source>
        <dbReference type="ARBA" id="ARBA00023015"/>
    </source>
</evidence>
<keyword evidence="10" id="KW-1185">Reference proteome</keyword>
<feature type="compositionally biased region" description="Polar residues" evidence="7">
    <location>
        <begin position="354"/>
        <end position="368"/>
    </location>
</feature>
<name>A0ABN7AYG5_9HEMI</name>
<evidence type="ECO:0000259" key="8">
    <source>
        <dbReference type="PROSITE" id="PS50888"/>
    </source>
</evidence>
<evidence type="ECO:0000256" key="7">
    <source>
        <dbReference type="SAM" id="MobiDB-lite"/>
    </source>
</evidence>
<evidence type="ECO:0000256" key="3">
    <source>
        <dbReference type="ARBA" id="ARBA00023125"/>
    </source>
</evidence>
<feature type="compositionally biased region" description="Low complexity" evidence="7">
    <location>
        <begin position="463"/>
        <end position="473"/>
    </location>
</feature>
<dbReference type="PANTHER" id="PTHR15741:SF37">
    <property type="entry name" value="LD38259P"/>
    <property type="match status" value="1"/>
</dbReference>
<feature type="region of interest" description="Disordered" evidence="7">
    <location>
        <begin position="588"/>
        <end position="630"/>
    </location>
</feature>
<feature type="compositionally biased region" description="Pro residues" evidence="7">
    <location>
        <begin position="391"/>
        <end position="402"/>
    </location>
</feature>
<keyword evidence="5" id="KW-0539">Nucleus</keyword>
<dbReference type="InterPro" id="IPR011598">
    <property type="entry name" value="bHLH_dom"/>
</dbReference>
<keyword evidence="6" id="KW-0175">Coiled coil</keyword>
<dbReference type="Gene3D" id="4.10.280.10">
    <property type="entry name" value="Helix-loop-helix DNA-binding domain"/>
    <property type="match status" value="1"/>
</dbReference>
<dbReference type="InterPro" id="IPR036638">
    <property type="entry name" value="HLH_DNA-bd_sf"/>
</dbReference>
<dbReference type="PANTHER" id="PTHR15741">
    <property type="entry name" value="BASIC HELIX-LOOP-HELIX ZIP TRANSCRIPTION FACTOR"/>
    <property type="match status" value="1"/>
</dbReference>
<evidence type="ECO:0000313" key="9">
    <source>
        <dbReference type="EMBL" id="BES97221.1"/>
    </source>
</evidence>
<dbReference type="CDD" id="cd21739">
    <property type="entry name" value="NES2-NLS_ChREBP-like"/>
    <property type="match status" value="1"/>
</dbReference>
<comment type="subcellular location">
    <subcellularLocation>
        <location evidence="1">Nucleus</location>
    </subcellularLocation>
</comment>
<keyword evidence="2" id="KW-0805">Transcription regulation</keyword>
<dbReference type="PROSITE" id="PS50888">
    <property type="entry name" value="BHLH"/>
    <property type="match status" value="1"/>
</dbReference>
<dbReference type="InterPro" id="IPR052207">
    <property type="entry name" value="Max-like/E-box_TFs"/>
</dbReference>
<evidence type="ECO:0000256" key="5">
    <source>
        <dbReference type="ARBA" id="ARBA00023242"/>
    </source>
</evidence>
<proteinExistence type="predicted"/>
<keyword evidence="4" id="KW-0804">Transcription</keyword>
<feature type="region of interest" description="Disordered" evidence="7">
    <location>
        <begin position="381"/>
        <end position="487"/>
    </location>
</feature>
<feature type="region of interest" description="Disordered" evidence="7">
    <location>
        <begin position="329"/>
        <end position="368"/>
    </location>
</feature>
<feature type="coiled-coil region" evidence="6">
    <location>
        <begin position="678"/>
        <end position="712"/>
    </location>
</feature>
<feature type="compositionally biased region" description="Pro residues" evidence="7">
    <location>
        <begin position="334"/>
        <end position="353"/>
    </location>
</feature>
<sequence>MTVMAQKVDFKLTNWVSVPQKTVGPTGKEAIHSGHFMVSSFEAEAQDDEDEVAVPVEEDNENKTLSVVAPSAVVPAPNPYEFLVQPSNTVVKFPWNRLTIETSLTKLFKCMSLAYRQKLTSPKWNRFKGIRLRWKDKIRLNNVIWRCWHMQFIKKKNTLVCQFASPLDADTHNKPEAVVLEGKYWKRKLNAVTAEYKKWRLFSHNQLLGRPCKDSLDLLAEFDSQDWAATYADDNAMLVDEDYMGLMSDTLFSTISANQGQFAFPDTREIARGVYLADFIQPSLVQLQPNLDEIMDIEPLHDLLCTRLPTVPEECSAVLPPSVSYVGATSRLSPPAPPPPPPPPLPQPPPPPYSTSAQPYGATSSNPSSVWYLPSAGASYEPQTTTLGGQAPPPAATTPPAPQQRLQPQQYAQQPLQPPTVAAAVRSSRGRKDDLMSSTSKLKKTRSRSEGSKKMATSGGHGLSHSQSGSSHGVAPSVPQSAAAMQSNSMSNSNALLAQLLTNTSSSTYGYYEDQSPTKNLVKEEISYVQQYKTMDGSSGYGFHSESDINKQSFLINAEANSNSSTASHCSPIPSPVSSTVIMKPLQSSMGNQQAVPSTSCPESPVGQESLSLSPLNVGSPTSLGSGKPAYREHRRVCHINAEQKRRCNIKNGFDTLHSLIPMLNQNPNIKMSKAAMLQKGAEYIMQLQNEKQQLKLEMDALKQRIETLNSEICNCQSMLPATGAPISKLRSNKVRDMYRKYVRVRVHENWKFWILSVICEPLLESFNNVVSTASMDELYRTTLQWVDQHCSLVDLRPIVLNALRHLCTTTDILSDPARLPIEARNVVDKAVKK</sequence>
<keyword evidence="3" id="KW-0238">DNA-binding</keyword>
<accession>A0ABN7AYG5</accession>
<gene>
    <name evidence="9" type="ORF">NTJ_10035</name>
</gene>
<protein>
    <recommendedName>
        <fullName evidence="8">BHLH domain-containing protein</fullName>
    </recommendedName>
</protein>
<dbReference type="SMART" id="SM00353">
    <property type="entry name" value="HLH"/>
    <property type="match status" value="1"/>
</dbReference>
<dbReference type="EMBL" id="AP028916">
    <property type="protein sequence ID" value="BES97221.1"/>
    <property type="molecule type" value="Genomic_DNA"/>
</dbReference>
<evidence type="ECO:0000256" key="4">
    <source>
        <dbReference type="ARBA" id="ARBA00023163"/>
    </source>
</evidence>
<feature type="compositionally biased region" description="Polar residues" evidence="7">
    <location>
        <begin position="588"/>
        <end position="625"/>
    </location>
</feature>
<reference evidence="9 10" key="1">
    <citation type="submission" date="2023-09" db="EMBL/GenBank/DDBJ databases">
        <title>Nesidiocoris tenuis whole genome shotgun sequence.</title>
        <authorList>
            <person name="Shibata T."/>
            <person name="Shimoda M."/>
            <person name="Kobayashi T."/>
            <person name="Uehara T."/>
        </authorList>
    </citation>
    <scope>NUCLEOTIDE SEQUENCE [LARGE SCALE GENOMIC DNA]</scope>
    <source>
        <strain evidence="9 10">Japan</strain>
    </source>
</reference>
<dbReference type="Proteomes" id="UP001307889">
    <property type="component" value="Chromosome 8"/>
</dbReference>
<evidence type="ECO:0000256" key="1">
    <source>
        <dbReference type="ARBA" id="ARBA00004123"/>
    </source>
</evidence>